<comment type="caution">
    <text evidence="1">The sequence shown here is derived from an EMBL/GenBank/DDBJ whole genome shotgun (WGS) entry which is preliminary data.</text>
</comment>
<organism evidence="1 2">
    <name type="scientific">Choristoneura fumiferana</name>
    <name type="common">Spruce budworm moth</name>
    <name type="synonym">Archips fumiferana</name>
    <dbReference type="NCBI Taxonomy" id="7141"/>
    <lineage>
        <taxon>Eukaryota</taxon>
        <taxon>Metazoa</taxon>
        <taxon>Ecdysozoa</taxon>
        <taxon>Arthropoda</taxon>
        <taxon>Hexapoda</taxon>
        <taxon>Insecta</taxon>
        <taxon>Pterygota</taxon>
        <taxon>Neoptera</taxon>
        <taxon>Endopterygota</taxon>
        <taxon>Lepidoptera</taxon>
        <taxon>Glossata</taxon>
        <taxon>Ditrysia</taxon>
        <taxon>Tortricoidea</taxon>
        <taxon>Tortricidae</taxon>
        <taxon>Tortricinae</taxon>
        <taxon>Choristoneura</taxon>
    </lineage>
</organism>
<reference evidence="1 2" key="1">
    <citation type="journal article" date="2022" name="Genome Biol. Evol.">
        <title>The Spruce Budworm Genome: Reconstructing the Evolutionary History of Antifreeze Proteins.</title>
        <authorList>
            <person name="Beliveau C."/>
            <person name="Gagne P."/>
            <person name="Picq S."/>
            <person name="Vernygora O."/>
            <person name="Keeling C.I."/>
            <person name="Pinkney K."/>
            <person name="Doucet D."/>
            <person name="Wen F."/>
            <person name="Johnston J.S."/>
            <person name="Maaroufi H."/>
            <person name="Boyle B."/>
            <person name="Laroche J."/>
            <person name="Dewar K."/>
            <person name="Juretic N."/>
            <person name="Blackburn G."/>
            <person name="Nisole A."/>
            <person name="Brunet B."/>
            <person name="Brandao M."/>
            <person name="Lumley L."/>
            <person name="Duan J."/>
            <person name="Quan G."/>
            <person name="Lucarotti C.J."/>
            <person name="Roe A.D."/>
            <person name="Sperling F.A.H."/>
            <person name="Levesque R.C."/>
            <person name="Cusson M."/>
        </authorList>
    </citation>
    <scope>NUCLEOTIDE SEQUENCE [LARGE SCALE GENOMIC DNA]</scope>
    <source>
        <strain evidence="1">Glfc:IPQL:Cfum</strain>
    </source>
</reference>
<evidence type="ECO:0000313" key="1">
    <source>
        <dbReference type="EMBL" id="KAI8426706.1"/>
    </source>
</evidence>
<sequence>MRREGEAIYEYQDYILYNKGEKGGQRGIGFLIKSTLKKQIQNIFGISDRIAVLNIKFPNYTRTWSIIQAYAPTEKAVESETETFYADLAKVIRGYTTNHIILMGDFNAQVGEKQNNEEYVLGRYGYGKRSPNGQRLVEFLLEHNLTLMNSTFKKPPKNKWTWISPDGCYQNEVDYIISNYPKAFTDTSVISKLNFSTDHRMVRSTILPAPPKKARKNITTPVNITPENYKKIGQLLRVKLQERTYNKESNIKANYENLEKLLTSTNNTNKKRQIAKTGGVRKALKDLRETGKEWVPKLKKKGKGDTITNRKKIQELATEFYKDLYSNKDTQKPLPMQTFKIGTEATVNKPEWQTDILQSEVEKAIKSQKMEKAPGPDKIPNYSTRYARCRNGRDDDILVRRSSYYNSLQHSQIEEDRINKLSRSHELKWCMRANEMGISRAVLDCVKRNVE</sequence>
<gene>
    <name evidence="1" type="ORF">MSG28_014412</name>
</gene>
<dbReference type="Proteomes" id="UP001064048">
    <property type="component" value="Chromosome 26"/>
</dbReference>
<dbReference type="EMBL" id="CM046126">
    <property type="protein sequence ID" value="KAI8426706.1"/>
    <property type="molecule type" value="Genomic_DNA"/>
</dbReference>
<proteinExistence type="predicted"/>
<accession>A0ACC0JRR4</accession>
<name>A0ACC0JRR4_CHOFU</name>
<protein>
    <submittedName>
        <fullName evidence="1">Uncharacterized protein</fullName>
    </submittedName>
</protein>
<keyword evidence="2" id="KW-1185">Reference proteome</keyword>
<evidence type="ECO:0000313" key="2">
    <source>
        <dbReference type="Proteomes" id="UP001064048"/>
    </source>
</evidence>